<feature type="compositionally biased region" description="Pro residues" evidence="1">
    <location>
        <begin position="213"/>
        <end position="245"/>
    </location>
</feature>
<sequence length="846" mass="93035">MPSPSLVFPSSDPSISEPHPSSDRPSNVSSRSVGLEKPTRPKKVGSFKPKKSAKKSELTEESLEEFNLRNEILDEHRKSSFTYSPYYRGLTDSTLLLNRQKLTASSPGKDSNVTSISTSSRSSFGVKMKEFGSCFTTFGKEEKVVEMKRESKGSRHARTSSSSSSVTGTGVELTTLAKELGLEGEIVSIGFNENDEYFSTKGKPLRERDSEPPTQPPSSLPPVSKPQPPPGPPPQPPPDPPPPTYPSLQSLLPPVSPTSTPQTYMSSPQPSASPQPHTHPSTPSVLVLNIPSTQSLVPSVSARLQVFPSPPPTPLLLSQVSPPPQAHPSPPPSMLPPVSPPSQEHPSTSQLSSVPIVSSPPPPPQAHPSLSQSSILPVPPSQHTYPSPPPQAHPSPPLVSSPASLPASPSPATQQSPPQTPLLSPSSSPPIQAQASPQPERPPPSPPPPAQTSPQTSLPPQAQASLANRTTTNEKVYGWADKYRPESLKDFICNRNKALELQTLAKADDGCGHFIFEGPPGVGKRTLIRALLREAYGPERVMARVEFKDFPLKGEAVGSIKVTVKTSLQHVEVNLSEVKGYEKHIIVELIQERINWLGKKTLHCNKDNSQVIILNEADKLSADALAYIKWQLERQRGCSKVFFCCTDASKLQPIIPLCTIVKLLPPSNEEIVEVLEFIAKQEEIELPHQLAEKIANNSKNNLRQAIRSFEATWQASSPLKEGQEILNGWEDDIANIAKNIVEEQSPKQLYVIRQKLQNLIAHNVCPEFIFKALVRELKNNLDKEFHADVDSLYKDYYKNLLRNRHGEMVRRHNDPVKKNLHQFMTIEEFIAKFMSCYKISIMKHVT</sequence>
<dbReference type="GO" id="GO:0003677">
    <property type="term" value="F:DNA binding"/>
    <property type="evidence" value="ECO:0007669"/>
    <property type="project" value="InterPro"/>
</dbReference>
<keyword evidence="3" id="KW-1185">Reference proteome</keyword>
<evidence type="ECO:0000256" key="1">
    <source>
        <dbReference type="SAM" id="MobiDB-lite"/>
    </source>
</evidence>
<dbReference type="Gramene" id="PSS10068">
    <property type="protein sequence ID" value="PSS10068"/>
    <property type="gene ID" value="CEY00_Acc17156"/>
</dbReference>
<dbReference type="OrthoDB" id="761538at2759"/>
<feature type="region of interest" description="Disordered" evidence="1">
    <location>
        <begin position="142"/>
        <end position="171"/>
    </location>
</feature>
<feature type="compositionally biased region" description="Basic and acidic residues" evidence="1">
    <location>
        <begin position="142"/>
        <end position="153"/>
    </location>
</feature>
<dbReference type="CDD" id="cd00009">
    <property type="entry name" value="AAA"/>
    <property type="match status" value="1"/>
</dbReference>
<dbReference type="EMBL" id="NKQK01000015">
    <property type="protein sequence ID" value="PSS10068.1"/>
    <property type="molecule type" value="Genomic_DNA"/>
</dbReference>
<evidence type="ECO:0000313" key="3">
    <source>
        <dbReference type="Proteomes" id="UP000241394"/>
    </source>
</evidence>
<dbReference type="GO" id="GO:0005634">
    <property type="term" value="C:nucleus"/>
    <property type="evidence" value="ECO:0007669"/>
    <property type="project" value="TreeGrafter"/>
</dbReference>
<feature type="region of interest" description="Disordered" evidence="1">
    <location>
        <begin position="304"/>
        <end position="473"/>
    </location>
</feature>
<dbReference type="Pfam" id="PF22534">
    <property type="entry name" value="RFC_C"/>
    <property type="match status" value="1"/>
</dbReference>
<dbReference type="Gene3D" id="1.10.8.60">
    <property type="match status" value="1"/>
</dbReference>
<feature type="region of interest" description="Disordered" evidence="1">
    <location>
        <begin position="186"/>
        <end position="287"/>
    </location>
</feature>
<feature type="compositionally biased region" description="Low complexity" evidence="1">
    <location>
        <begin position="23"/>
        <end position="33"/>
    </location>
</feature>
<dbReference type="Pfam" id="PF21960">
    <property type="entry name" value="RCF1-5-like_lid"/>
    <property type="match status" value="1"/>
</dbReference>
<dbReference type="AlphaFoldDB" id="A0A2R6QKZ0"/>
<feature type="region of interest" description="Disordered" evidence="1">
    <location>
        <begin position="103"/>
        <end position="122"/>
    </location>
</feature>
<dbReference type="GO" id="GO:0006281">
    <property type="term" value="P:DNA repair"/>
    <property type="evidence" value="ECO:0007669"/>
    <property type="project" value="TreeGrafter"/>
</dbReference>
<evidence type="ECO:0000313" key="2">
    <source>
        <dbReference type="EMBL" id="PSS10068.1"/>
    </source>
</evidence>
<comment type="caution">
    <text evidence="2">The sequence shown here is derived from an EMBL/GenBank/DDBJ whole genome shotgun (WGS) entry which is preliminary data.</text>
</comment>
<feature type="compositionally biased region" description="Pro residues" evidence="1">
    <location>
        <begin position="386"/>
        <end position="399"/>
    </location>
</feature>
<organism evidence="2 3">
    <name type="scientific">Actinidia chinensis var. chinensis</name>
    <name type="common">Chinese soft-hair kiwi</name>
    <dbReference type="NCBI Taxonomy" id="1590841"/>
    <lineage>
        <taxon>Eukaryota</taxon>
        <taxon>Viridiplantae</taxon>
        <taxon>Streptophyta</taxon>
        <taxon>Embryophyta</taxon>
        <taxon>Tracheophyta</taxon>
        <taxon>Spermatophyta</taxon>
        <taxon>Magnoliopsida</taxon>
        <taxon>eudicotyledons</taxon>
        <taxon>Gunneridae</taxon>
        <taxon>Pentapetalae</taxon>
        <taxon>asterids</taxon>
        <taxon>Ericales</taxon>
        <taxon>Actinidiaceae</taxon>
        <taxon>Actinidia</taxon>
    </lineage>
</organism>
<feature type="compositionally biased region" description="Low complexity" evidence="1">
    <location>
        <begin position="400"/>
        <end position="438"/>
    </location>
</feature>
<dbReference type="PANTHER" id="PTHR11669">
    <property type="entry name" value="REPLICATION FACTOR C / DNA POLYMERASE III GAMMA-TAU SUBUNIT"/>
    <property type="match status" value="1"/>
</dbReference>
<dbReference type="PRINTS" id="PR01217">
    <property type="entry name" value="PRICHEXTENSN"/>
</dbReference>
<dbReference type="InParanoid" id="A0A2R6QKZ0"/>
<feature type="compositionally biased region" description="Low complexity" evidence="1">
    <location>
        <begin position="452"/>
        <end position="465"/>
    </location>
</feature>
<feature type="compositionally biased region" description="Pro residues" evidence="1">
    <location>
        <begin position="439"/>
        <end position="451"/>
    </location>
</feature>
<gene>
    <name evidence="2" type="ORF">CEY00_Acc17156</name>
</gene>
<accession>A0A2R6QKZ0</accession>
<feature type="compositionally biased region" description="Low complexity" evidence="1">
    <location>
        <begin position="246"/>
        <end position="284"/>
    </location>
</feature>
<dbReference type="Gene3D" id="1.20.272.10">
    <property type="match status" value="1"/>
</dbReference>
<dbReference type="SUPFAM" id="SSF48019">
    <property type="entry name" value="post-AAA+ oligomerization domain-like"/>
    <property type="match status" value="1"/>
</dbReference>
<dbReference type="FunFam" id="1.10.8.60:FF:000030">
    <property type="entry name" value="replication factor C subunit 3"/>
    <property type="match status" value="1"/>
</dbReference>
<dbReference type="Gene3D" id="3.40.50.300">
    <property type="entry name" value="P-loop containing nucleotide triphosphate hydrolases"/>
    <property type="match status" value="1"/>
</dbReference>
<dbReference type="STRING" id="1590841.A0A2R6QKZ0"/>
<dbReference type="GO" id="GO:0003689">
    <property type="term" value="F:DNA clamp loader activity"/>
    <property type="evidence" value="ECO:0007669"/>
    <property type="project" value="TreeGrafter"/>
</dbReference>
<feature type="region of interest" description="Disordered" evidence="1">
    <location>
        <begin position="1"/>
        <end position="63"/>
    </location>
</feature>
<dbReference type="GO" id="GO:0006261">
    <property type="term" value="P:DNA-templated DNA replication"/>
    <property type="evidence" value="ECO:0007669"/>
    <property type="project" value="TreeGrafter"/>
</dbReference>
<dbReference type="InterPro" id="IPR027417">
    <property type="entry name" value="P-loop_NTPase"/>
</dbReference>
<feature type="compositionally biased region" description="Basic residues" evidence="1">
    <location>
        <begin position="40"/>
        <end position="53"/>
    </location>
</feature>
<name>A0A2R6QKZ0_ACTCC</name>
<reference evidence="2 3" key="1">
    <citation type="submission" date="2017-07" db="EMBL/GenBank/DDBJ databases">
        <title>An improved, manually edited Actinidia chinensis var. chinensis (kiwifruit) genome highlights the challenges associated with draft genomes and gene prediction in plants.</title>
        <authorList>
            <person name="Pilkington S."/>
            <person name="Crowhurst R."/>
            <person name="Hilario E."/>
            <person name="Nardozza S."/>
            <person name="Fraser L."/>
            <person name="Peng Y."/>
            <person name="Gunaseelan K."/>
            <person name="Simpson R."/>
            <person name="Tahir J."/>
            <person name="Deroles S."/>
            <person name="Templeton K."/>
            <person name="Luo Z."/>
            <person name="Davy M."/>
            <person name="Cheng C."/>
            <person name="Mcneilage M."/>
            <person name="Scaglione D."/>
            <person name="Liu Y."/>
            <person name="Zhang Q."/>
            <person name="Datson P."/>
            <person name="De Silva N."/>
            <person name="Gardiner S."/>
            <person name="Bassett H."/>
            <person name="Chagne D."/>
            <person name="Mccallum J."/>
            <person name="Dzierzon H."/>
            <person name="Deng C."/>
            <person name="Wang Y.-Y."/>
            <person name="Barron N."/>
            <person name="Manako K."/>
            <person name="Bowen J."/>
            <person name="Foster T."/>
            <person name="Erridge Z."/>
            <person name="Tiffin H."/>
            <person name="Waite C."/>
            <person name="Davies K."/>
            <person name="Grierson E."/>
            <person name="Laing W."/>
            <person name="Kirk R."/>
            <person name="Chen X."/>
            <person name="Wood M."/>
            <person name="Montefiori M."/>
            <person name="Brummell D."/>
            <person name="Schwinn K."/>
            <person name="Catanach A."/>
            <person name="Fullerton C."/>
            <person name="Li D."/>
            <person name="Meiyalaghan S."/>
            <person name="Nieuwenhuizen N."/>
            <person name="Read N."/>
            <person name="Prakash R."/>
            <person name="Hunter D."/>
            <person name="Zhang H."/>
            <person name="Mckenzie M."/>
            <person name="Knabel M."/>
            <person name="Harris A."/>
            <person name="Allan A."/>
            <person name="Chen A."/>
            <person name="Janssen B."/>
            <person name="Plunkett B."/>
            <person name="Dwamena C."/>
            <person name="Voogd C."/>
            <person name="Leif D."/>
            <person name="Lafferty D."/>
            <person name="Souleyre E."/>
            <person name="Varkonyi-Gasic E."/>
            <person name="Gambi F."/>
            <person name="Hanley J."/>
            <person name="Yao J.-L."/>
            <person name="Cheung J."/>
            <person name="David K."/>
            <person name="Warren B."/>
            <person name="Marsh K."/>
            <person name="Snowden K."/>
            <person name="Lin-Wang K."/>
            <person name="Brian L."/>
            <person name="Martinez-Sanchez M."/>
            <person name="Wang M."/>
            <person name="Ileperuma N."/>
            <person name="Macnee N."/>
            <person name="Campin R."/>
            <person name="Mcatee P."/>
            <person name="Drummond R."/>
            <person name="Espley R."/>
            <person name="Ireland H."/>
            <person name="Wu R."/>
            <person name="Atkinson R."/>
            <person name="Karunairetnam S."/>
            <person name="Bulley S."/>
            <person name="Chunkath S."/>
            <person name="Hanley Z."/>
            <person name="Storey R."/>
            <person name="Thrimawithana A."/>
            <person name="Thomson S."/>
            <person name="David C."/>
            <person name="Testolin R."/>
        </authorList>
    </citation>
    <scope>NUCLEOTIDE SEQUENCE [LARGE SCALE GENOMIC DNA]</scope>
    <source>
        <strain evidence="3">cv. Red5</strain>
        <tissue evidence="2">Young leaf</tissue>
    </source>
</reference>
<feature type="compositionally biased region" description="Pro residues" evidence="1">
    <location>
        <begin position="321"/>
        <end position="340"/>
    </location>
</feature>
<feature type="compositionally biased region" description="Low complexity" evidence="1">
    <location>
        <begin position="111"/>
        <end position="122"/>
    </location>
</feature>
<dbReference type="InterPro" id="IPR050238">
    <property type="entry name" value="DNA_Rep/Repair_Clamp_Loader"/>
</dbReference>
<dbReference type="PANTHER" id="PTHR11669:SF52">
    <property type="entry name" value="OS10G0574500 PROTEIN"/>
    <property type="match status" value="1"/>
</dbReference>
<feature type="compositionally biased region" description="Low complexity" evidence="1">
    <location>
        <begin position="347"/>
        <end position="357"/>
    </location>
</feature>
<proteinExistence type="predicted"/>
<protein>
    <submittedName>
        <fullName evidence="2">Replication factor C subunit like</fullName>
    </submittedName>
</protein>
<feature type="compositionally biased region" description="Low complexity" evidence="1">
    <location>
        <begin position="159"/>
        <end position="171"/>
    </location>
</feature>
<dbReference type="InterPro" id="IPR008921">
    <property type="entry name" value="DNA_pol3_clamp-load_cplx_C"/>
</dbReference>
<dbReference type="GO" id="GO:0005663">
    <property type="term" value="C:DNA replication factor C complex"/>
    <property type="evidence" value="ECO:0007669"/>
    <property type="project" value="TreeGrafter"/>
</dbReference>
<reference evidence="3" key="2">
    <citation type="journal article" date="2018" name="BMC Genomics">
        <title>A manually annotated Actinidia chinensis var. chinensis (kiwifruit) genome highlights the challenges associated with draft genomes and gene prediction in plants.</title>
        <authorList>
            <person name="Pilkington S.M."/>
            <person name="Crowhurst R."/>
            <person name="Hilario E."/>
            <person name="Nardozza S."/>
            <person name="Fraser L."/>
            <person name="Peng Y."/>
            <person name="Gunaseelan K."/>
            <person name="Simpson R."/>
            <person name="Tahir J."/>
            <person name="Deroles S.C."/>
            <person name="Templeton K."/>
            <person name="Luo Z."/>
            <person name="Davy M."/>
            <person name="Cheng C."/>
            <person name="McNeilage M."/>
            <person name="Scaglione D."/>
            <person name="Liu Y."/>
            <person name="Zhang Q."/>
            <person name="Datson P."/>
            <person name="De Silva N."/>
            <person name="Gardiner S.E."/>
            <person name="Bassett H."/>
            <person name="Chagne D."/>
            <person name="McCallum J."/>
            <person name="Dzierzon H."/>
            <person name="Deng C."/>
            <person name="Wang Y.Y."/>
            <person name="Barron L."/>
            <person name="Manako K."/>
            <person name="Bowen J."/>
            <person name="Foster T.M."/>
            <person name="Erridge Z.A."/>
            <person name="Tiffin H."/>
            <person name="Waite C.N."/>
            <person name="Davies K.M."/>
            <person name="Grierson E.P."/>
            <person name="Laing W.A."/>
            <person name="Kirk R."/>
            <person name="Chen X."/>
            <person name="Wood M."/>
            <person name="Montefiori M."/>
            <person name="Brummell D.A."/>
            <person name="Schwinn K.E."/>
            <person name="Catanach A."/>
            <person name="Fullerton C."/>
            <person name="Li D."/>
            <person name="Meiyalaghan S."/>
            <person name="Nieuwenhuizen N."/>
            <person name="Read N."/>
            <person name="Prakash R."/>
            <person name="Hunter D."/>
            <person name="Zhang H."/>
            <person name="McKenzie M."/>
            <person name="Knabel M."/>
            <person name="Harris A."/>
            <person name="Allan A.C."/>
            <person name="Gleave A."/>
            <person name="Chen A."/>
            <person name="Janssen B.J."/>
            <person name="Plunkett B."/>
            <person name="Ampomah-Dwamena C."/>
            <person name="Voogd C."/>
            <person name="Leif D."/>
            <person name="Lafferty D."/>
            <person name="Souleyre E.J.F."/>
            <person name="Varkonyi-Gasic E."/>
            <person name="Gambi F."/>
            <person name="Hanley J."/>
            <person name="Yao J.L."/>
            <person name="Cheung J."/>
            <person name="David K.M."/>
            <person name="Warren B."/>
            <person name="Marsh K."/>
            <person name="Snowden K.C."/>
            <person name="Lin-Wang K."/>
            <person name="Brian L."/>
            <person name="Martinez-Sanchez M."/>
            <person name="Wang M."/>
            <person name="Ileperuma N."/>
            <person name="Macnee N."/>
            <person name="Campin R."/>
            <person name="McAtee P."/>
            <person name="Drummond R.S.M."/>
            <person name="Espley R.V."/>
            <person name="Ireland H.S."/>
            <person name="Wu R."/>
            <person name="Atkinson R.G."/>
            <person name="Karunairetnam S."/>
            <person name="Bulley S."/>
            <person name="Chunkath S."/>
            <person name="Hanley Z."/>
            <person name="Storey R."/>
            <person name="Thrimawithana A.H."/>
            <person name="Thomson S."/>
            <person name="David C."/>
            <person name="Testolin R."/>
            <person name="Huang H."/>
            <person name="Hellens R.P."/>
            <person name="Schaffer R.J."/>
        </authorList>
    </citation>
    <scope>NUCLEOTIDE SEQUENCE [LARGE SCALE GENOMIC DNA]</scope>
    <source>
        <strain evidence="3">cv. Red5</strain>
    </source>
</reference>
<dbReference type="Proteomes" id="UP000241394">
    <property type="component" value="Chromosome LG15"/>
</dbReference>
<dbReference type="SUPFAM" id="SSF52540">
    <property type="entry name" value="P-loop containing nucleoside triphosphate hydrolases"/>
    <property type="match status" value="1"/>
</dbReference>